<dbReference type="InterPro" id="IPR001296">
    <property type="entry name" value="Glyco_trans_1"/>
</dbReference>
<sequence>MLTVHLIDRNMIKIAYLIPSLYNPGGMERILTDKINYLVESGEYEVFVITTDQNNKKPFFFLHEKVNFINFNIDFHSVFNKKLITKYFLTRQKYKAYSVQLKEFLDRNQIQICISTGGKELEFLYKLNVGCKKICELHFSQSFREQFINSRKNSFFWKLLGKLRTRMLIKQTKSLDKLVVLTKSDLEIWRKTHSNVCQIYNFVSTNNKTFPAYERKKKVIAIGRLDAQKGFDLLIEAWSKVNENFPDWQLEIYGKGEWEEKLKKLIKDKKIDNVVFLRGVTNDVSTVFLSSSIFVLSSRYEGFPMVLLESLFYETPIVSFDCKTGPSEIIINNDCGILVPESDVNLLAEGINNLITNESLRLKMGSVAKEKSNLFGKENIMSQWDVLFKETTNYENIN</sequence>
<dbReference type="EMBL" id="QNVS01000102">
    <property type="protein sequence ID" value="REC49862.1"/>
    <property type="molecule type" value="Genomic_DNA"/>
</dbReference>
<dbReference type="Proteomes" id="UP000256512">
    <property type="component" value="Unassembled WGS sequence"/>
</dbReference>
<organism evidence="2 3">
    <name type="scientific">Chryseobacterium piscium</name>
    <dbReference type="NCBI Taxonomy" id="333702"/>
    <lineage>
        <taxon>Bacteria</taxon>
        <taxon>Pseudomonadati</taxon>
        <taxon>Bacteroidota</taxon>
        <taxon>Flavobacteriia</taxon>
        <taxon>Flavobacteriales</taxon>
        <taxon>Weeksellaceae</taxon>
        <taxon>Chryseobacterium group</taxon>
        <taxon>Chryseobacterium</taxon>
    </lineage>
</organism>
<comment type="caution">
    <text evidence="2">The sequence shown here is derived from an EMBL/GenBank/DDBJ whole genome shotgun (WGS) entry which is preliminary data.</text>
</comment>
<accession>A0A3D9B9L9</accession>
<evidence type="ECO:0000313" key="2">
    <source>
        <dbReference type="EMBL" id="REC49862.1"/>
    </source>
</evidence>
<dbReference type="SUPFAM" id="SSF53756">
    <property type="entry name" value="UDP-Glycosyltransferase/glycogen phosphorylase"/>
    <property type="match status" value="1"/>
</dbReference>
<reference evidence="2 3" key="1">
    <citation type="journal article" date="2006" name="Int. J. Syst. Evol. Microbiol.">
        <title>Chryseobacterium piscium sp. nov., isolated from fish of the South Atlantic Ocean off South Africa.</title>
        <authorList>
            <person name="de Beer H."/>
            <person name="Hugo C.J."/>
            <person name="Jooste P.J."/>
            <person name="Vancanneyt M."/>
            <person name="Coenye T."/>
            <person name="Vandamme P."/>
        </authorList>
    </citation>
    <scope>NUCLEOTIDE SEQUENCE [LARGE SCALE GENOMIC DNA]</scope>
    <source>
        <strain evidence="2 3">CCUG 51923</strain>
    </source>
</reference>
<dbReference type="GO" id="GO:0016757">
    <property type="term" value="F:glycosyltransferase activity"/>
    <property type="evidence" value="ECO:0007669"/>
    <property type="project" value="InterPro"/>
</dbReference>
<evidence type="ECO:0000259" key="1">
    <source>
        <dbReference type="Pfam" id="PF00534"/>
    </source>
</evidence>
<dbReference type="PANTHER" id="PTHR12526:SF630">
    <property type="entry name" value="GLYCOSYLTRANSFERASE"/>
    <property type="match status" value="1"/>
</dbReference>
<dbReference type="AlphaFoldDB" id="A0A3D9B9L9"/>
<gene>
    <name evidence="2" type="ORF">DRF62_19255</name>
</gene>
<keyword evidence="3" id="KW-1185">Reference proteome</keyword>
<evidence type="ECO:0000313" key="3">
    <source>
        <dbReference type="Proteomes" id="UP000256512"/>
    </source>
</evidence>
<name>A0A3D9B9L9_9FLAO</name>
<dbReference type="PANTHER" id="PTHR12526">
    <property type="entry name" value="GLYCOSYLTRANSFERASE"/>
    <property type="match status" value="1"/>
</dbReference>
<dbReference type="CDD" id="cd03820">
    <property type="entry name" value="GT4_AmsD-like"/>
    <property type="match status" value="1"/>
</dbReference>
<dbReference type="Gene3D" id="3.40.50.2000">
    <property type="entry name" value="Glycogen Phosphorylase B"/>
    <property type="match status" value="2"/>
</dbReference>
<dbReference type="Pfam" id="PF00534">
    <property type="entry name" value="Glycos_transf_1"/>
    <property type="match status" value="1"/>
</dbReference>
<proteinExistence type="predicted"/>
<feature type="domain" description="Glycosyl transferase family 1" evidence="1">
    <location>
        <begin position="208"/>
        <end position="370"/>
    </location>
</feature>
<keyword evidence="2" id="KW-0808">Transferase</keyword>
<protein>
    <submittedName>
        <fullName evidence="2">Glycosyltransferase family 4 protein</fullName>
    </submittedName>
</protein>